<dbReference type="Proteomes" id="UP000039865">
    <property type="component" value="Unassembled WGS sequence"/>
</dbReference>
<dbReference type="AlphaFoldDB" id="A0A078AH24"/>
<feature type="region of interest" description="Disordered" evidence="2">
    <location>
        <begin position="655"/>
        <end position="696"/>
    </location>
</feature>
<protein>
    <submittedName>
        <fullName evidence="3">Uncharacterized protein</fullName>
    </submittedName>
</protein>
<gene>
    <name evidence="3" type="primary">Contig9648.g10318</name>
    <name evidence="3" type="ORF">STYLEM_10594</name>
</gene>
<feature type="region of interest" description="Disordered" evidence="2">
    <location>
        <begin position="157"/>
        <end position="183"/>
    </location>
</feature>
<keyword evidence="1" id="KW-0175">Coiled coil</keyword>
<feature type="compositionally biased region" description="Polar residues" evidence="2">
    <location>
        <begin position="673"/>
        <end position="682"/>
    </location>
</feature>
<feature type="compositionally biased region" description="Low complexity" evidence="2">
    <location>
        <begin position="683"/>
        <end position="696"/>
    </location>
</feature>
<sequence>MNNPLHFPLSTTHKDQVNFNFHPSQEKQPLTRKKATVNKINANEANRSSKKKINSARNDNNISITNQTLVKNQVNNQIHPQHHPQLSNAYATQTARVDSSLQQVSHAQNFCGLNKNLKNLQLKQVDKIKIALNQPLTTKNSSSTKNSSGAKATFFSRVNNLGGNNSKVSRNQDTSQPAPNSLMSKIPQLTCFNQTVIEELTDFKSEFSAKALANHQVASNSHINLDYSPRPVKLNLKIKSGSSKGYISKQQVSGKIPNTTNSGSNNHQQNNITRSGIQNSQLITHDTTYMIGCNHRTGNLIQNESMNMSNLNLTNEYSSLSPTSNGGINHQLNSSLLANQNSKDPINQRLFRKQNIFASPETGSLSNNIDNIVNGIGCQTTKSGGATNKSFNLKIKLKNESSYKKLKLSSTRKNNIQGMGPSILRSNTKDEILNQSNLSAPREAYNSNNKIDHSQMETSNIIDEKISDMSFSQNLNEIIGSLDEKSEFVKMKNELQEKDECIQELLRRIDQLDKKVNTHSQNRLPIDKDFQQQKSINIVNLAVKGQQKQMISPISKYAKVNNFVDENQSEKENMNILQNLDDNHDQREKLDKIQNVLNNLNVKMLRFGEQGKLVEEEIRRNLNCQSTNTLTTERSLAQLSEMMSIQDYQSCMESRMDTYTQPTERDSKDTQPKSKYQNHQPVGTSHSHGKNSSSFSKTQNIKDILMNMHIEDEETKVLIESATASLNVSVQINIDNESNIDKQTQNSLKKADKKQLIQAIEAQQKRSKINFNNKTGKLQNLQLGKISGMPNIFQVKSREKTPIAGAGSEKPFQIVLNQSNILKKKSEPRKEEKTPTQSGNNQISKEQSESLRMVQEQLGQYQKIIKDQRSELDKQRKMNEKLKKTLVINQKKMQLA</sequence>
<accession>A0A078AH24</accession>
<feature type="region of interest" description="Disordered" evidence="2">
    <location>
        <begin position="823"/>
        <end position="852"/>
    </location>
</feature>
<evidence type="ECO:0000256" key="2">
    <source>
        <dbReference type="SAM" id="MobiDB-lite"/>
    </source>
</evidence>
<feature type="compositionally biased region" description="Basic and acidic residues" evidence="2">
    <location>
        <begin position="824"/>
        <end position="834"/>
    </location>
</feature>
<name>A0A078AH24_STYLE</name>
<feature type="compositionally biased region" description="Basic and acidic residues" evidence="2">
    <location>
        <begin position="663"/>
        <end position="672"/>
    </location>
</feature>
<proteinExistence type="predicted"/>
<feature type="compositionally biased region" description="Polar residues" evidence="2">
    <location>
        <begin position="835"/>
        <end position="845"/>
    </location>
</feature>
<keyword evidence="4" id="KW-1185">Reference proteome</keyword>
<dbReference type="EMBL" id="CCKQ01010069">
    <property type="protein sequence ID" value="CDW81575.1"/>
    <property type="molecule type" value="Genomic_DNA"/>
</dbReference>
<evidence type="ECO:0000313" key="3">
    <source>
        <dbReference type="EMBL" id="CDW81575.1"/>
    </source>
</evidence>
<evidence type="ECO:0000256" key="1">
    <source>
        <dbReference type="SAM" id="Coils"/>
    </source>
</evidence>
<feature type="coiled-coil region" evidence="1">
    <location>
        <begin position="495"/>
        <end position="522"/>
    </location>
</feature>
<dbReference type="InParanoid" id="A0A078AH24"/>
<organism evidence="3 4">
    <name type="scientific">Stylonychia lemnae</name>
    <name type="common">Ciliate</name>
    <dbReference type="NCBI Taxonomy" id="5949"/>
    <lineage>
        <taxon>Eukaryota</taxon>
        <taxon>Sar</taxon>
        <taxon>Alveolata</taxon>
        <taxon>Ciliophora</taxon>
        <taxon>Intramacronucleata</taxon>
        <taxon>Spirotrichea</taxon>
        <taxon>Stichotrichia</taxon>
        <taxon>Sporadotrichida</taxon>
        <taxon>Oxytrichidae</taxon>
        <taxon>Stylonychinae</taxon>
        <taxon>Stylonychia</taxon>
    </lineage>
</organism>
<evidence type="ECO:0000313" key="4">
    <source>
        <dbReference type="Proteomes" id="UP000039865"/>
    </source>
</evidence>
<reference evidence="3 4" key="1">
    <citation type="submission" date="2014-06" db="EMBL/GenBank/DDBJ databases">
        <authorList>
            <person name="Swart Estienne"/>
        </authorList>
    </citation>
    <scope>NUCLEOTIDE SEQUENCE [LARGE SCALE GENOMIC DNA]</scope>
    <source>
        <strain evidence="3 4">130c</strain>
    </source>
</reference>